<evidence type="ECO:0000256" key="7">
    <source>
        <dbReference type="HAMAP-Rule" id="MF_01201"/>
    </source>
</evidence>
<dbReference type="PROSITE" id="PS00395">
    <property type="entry name" value="ALANINE_RACEMASE"/>
    <property type="match status" value="1"/>
</dbReference>
<dbReference type="PRINTS" id="PR00992">
    <property type="entry name" value="ALARACEMASE"/>
</dbReference>
<feature type="binding site" evidence="7">
    <location>
        <position position="132"/>
    </location>
    <ligand>
        <name>substrate</name>
    </ligand>
</feature>
<dbReference type="InterPro" id="IPR001608">
    <property type="entry name" value="Ala_racemase_N"/>
</dbReference>
<sequence length="348" mass="37417">MHGYTAPLRLRLDGDALVSNWRWLARESGAAACGAAIKADGYGLGATEVMRRLTQAGCRDFFVSNWGEAAALEPLLEQGVSLSVLHGVRTEDMAQALQSRARPVLSTPEQVARWRAAGGGACDVMVDTGMNRLGLDWRDDLSAMVADLGLVTLMSHLASADEDVALNAVQCARFRDIRQAIPARRYSLANSAGICRGADFHFDLTRPGLALYGGIPHPAAAERIRAVVSPQAQILQRRRLIAGDSIGYNATFTAERDHEVAILNLGYADGYLRGFSGRGAASVEGVRLPVLGRVSMDLVAIDVTAMREVAEGDWVTIDYALPAAAILSGLSQYELLTGLGARFDRVWH</sequence>
<dbReference type="InterPro" id="IPR020622">
    <property type="entry name" value="Ala_racemase_pyridoxalP-BS"/>
</dbReference>
<dbReference type="InterPro" id="IPR029066">
    <property type="entry name" value="PLP-binding_barrel"/>
</dbReference>
<dbReference type="PANTHER" id="PTHR30511">
    <property type="entry name" value="ALANINE RACEMASE"/>
    <property type="match status" value="1"/>
</dbReference>
<feature type="active site" description="Proton acceptor; specific for L-alanine" evidence="7">
    <location>
        <position position="248"/>
    </location>
</feature>
<gene>
    <name evidence="9" type="primary">alr</name>
    <name evidence="9" type="ORF">O0R41_02425</name>
</gene>
<dbReference type="Pfam" id="PF01168">
    <property type="entry name" value="Ala_racemase_N"/>
    <property type="match status" value="1"/>
</dbReference>
<dbReference type="Gene3D" id="3.20.20.10">
    <property type="entry name" value="Alanine racemase"/>
    <property type="match status" value="1"/>
</dbReference>
<dbReference type="SUPFAM" id="SSF51419">
    <property type="entry name" value="PLP-binding barrel"/>
    <property type="match status" value="1"/>
</dbReference>
<comment type="similarity">
    <text evidence="3 7">Belongs to the alanine racemase family.</text>
</comment>
<proteinExistence type="inferred from homology"/>
<dbReference type="InterPro" id="IPR011079">
    <property type="entry name" value="Ala_racemase_C"/>
</dbReference>
<feature type="active site" description="Proton acceptor; specific for D-alanine" evidence="7">
    <location>
        <position position="38"/>
    </location>
</feature>
<protein>
    <recommendedName>
        <fullName evidence="4 7">Alanine racemase</fullName>
        <ecNumber evidence="4 7">5.1.1.1</ecNumber>
    </recommendedName>
</protein>
<dbReference type="RefSeq" id="WP_317515641.1">
    <property type="nucleotide sequence ID" value="NZ_JAPTHD010000001.1"/>
</dbReference>
<comment type="cofactor">
    <cofactor evidence="2 7">
        <name>pyridoxal 5'-phosphate</name>
        <dbReference type="ChEBI" id="CHEBI:597326"/>
    </cofactor>
</comment>
<organism evidence="9 10">
    <name type="scientific">Sphingobium naphthae</name>
    <dbReference type="NCBI Taxonomy" id="1886786"/>
    <lineage>
        <taxon>Bacteria</taxon>
        <taxon>Pseudomonadati</taxon>
        <taxon>Pseudomonadota</taxon>
        <taxon>Alphaproteobacteria</taxon>
        <taxon>Sphingomonadales</taxon>
        <taxon>Sphingomonadaceae</taxon>
        <taxon>Sphingobium</taxon>
    </lineage>
</organism>
<comment type="caution">
    <text evidence="9">The sequence shown here is derived from an EMBL/GenBank/DDBJ whole genome shotgun (WGS) entry which is preliminary data.</text>
</comment>
<keyword evidence="10" id="KW-1185">Reference proteome</keyword>
<dbReference type="InterPro" id="IPR009006">
    <property type="entry name" value="Ala_racemase/Decarboxylase_C"/>
</dbReference>
<comment type="function">
    <text evidence="7">Catalyzes the interconversion of L-alanine and D-alanine. May also act on other amino acids.</text>
</comment>
<evidence type="ECO:0000256" key="2">
    <source>
        <dbReference type="ARBA" id="ARBA00001933"/>
    </source>
</evidence>
<feature type="binding site" evidence="7">
    <location>
        <position position="296"/>
    </location>
    <ligand>
        <name>substrate</name>
    </ligand>
</feature>
<dbReference type="Gene3D" id="2.40.37.10">
    <property type="entry name" value="Lyase, Ornithine Decarboxylase, Chain A, domain 1"/>
    <property type="match status" value="1"/>
</dbReference>
<dbReference type="GO" id="GO:0008784">
    <property type="term" value="F:alanine racemase activity"/>
    <property type="evidence" value="ECO:0007669"/>
    <property type="project" value="UniProtKB-EC"/>
</dbReference>
<evidence type="ECO:0000256" key="5">
    <source>
        <dbReference type="ARBA" id="ARBA00022898"/>
    </source>
</evidence>
<comment type="pathway">
    <text evidence="7">Amino-acid biosynthesis; D-alanine biosynthesis; D-alanine from L-alanine: step 1/1.</text>
</comment>
<feature type="domain" description="Alanine racemase C-terminal" evidence="8">
    <location>
        <begin position="227"/>
        <end position="348"/>
    </location>
</feature>
<feature type="modified residue" description="N6-(pyridoxal phosphate)lysine" evidence="7">
    <location>
        <position position="38"/>
    </location>
</feature>
<dbReference type="EC" id="5.1.1.1" evidence="4 7"/>
<keyword evidence="5 7" id="KW-0663">Pyridoxal phosphate</keyword>
<dbReference type="Pfam" id="PF00842">
    <property type="entry name" value="Ala_racemase_C"/>
    <property type="match status" value="1"/>
</dbReference>
<comment type="catalytic activity">
    <reaction evidence="1 7">
        <text>L-alanine = D-alanine</text>
        <dbReference type="Rhea" id="RHEA:20249"/>
        <dbReference type="ChEBI" id="CHEBI:57416"/>
        <dbReference type="ChEBI" id="CHEBI:57972"/>
        <dbReference type="EC" id="5.1.1.1"/>
    </reaction>
</comment>
<dbReference type="Proteomes" id="UP001185984">
    <property type="component" value="Unassembled WGS sequence"/>
</dbReference>
<dbReference type="EMBL" id="JAPTHD010000001">
    <property type="protein sequence ID" value="MDV5822458.1"/>
    <property type="molecule type" value="Genomic_DNA"/>
</dbReference>
<evidence type="ECO:0000313" key="10">
    <source>
        <dbReference type="Proteomes" id="UP001185984"/>
    </source>
</evidence>
<dbReference type="PANTHER" id="PTHR30511:SF0">
    <property type="entry name" value="ALANINE RACEMASE, CATABOLIC-RELATED"/>
    <property type="match status" value="1"/>
</dbReference>
<dbReference type="NCBIfam" id="TIGR00492">
    <property type="entry name" value="alr"/>
    <property type="match status" value="1"/>
</dbReference>
<dbReference type="HAMAP" id="MF_01201">
    <property type="entry name" value="Ala_racemase"/>
    <property type="match status" value="1"/>
</dbReference>
<keyword evidence="6 7" id="KW-0413">Isomerase</keyword>
<dbReference type="InterPro" id="IPR000821">
    <property type="entry name" value="Ala_racemase"/>
</dbReference>
<accession>A0ABU3ZSG6</accession>
<dbReference type="SUPFAM" id="SSF50621">
    <property type="entry name" value="Alanine racemase C-terminal domain-like"/>
    <property type="match status" value="1"/>
</dbReference>
<name>A0ABU3ZSG6_9SPHN</name>
<evidence type="ECO:0000259" key="8">
    <source>
        <dbReference type="SMART" id="SM01005"/>
    </source>
</evidence>
<dbReference type="CDD" id="cd00430">
    <property type="entry name" value="PLPDE_III_AR"/>
    <property type="match status" value="1"/>
</dbReference>
<evidence type="ECO:0000313" key="9">
    <source>
        <dbReference type="EMBL" id="MDV5822458.1"/>
    </source>
</evidence>
<evidence type="ECO:0000256" key="6">
    <source>
        <dbReference type="ARBA" id="ARBA00023235"/>
    </source>
</evidence>
<evidence type="ECO:0000256" key="4">
    <source>
        <dbReference type="ARBA" id="ARBA00013089"/>
    </source>
</evidence>
<evidence type="ECO:0000256" key="1">
    <source>
        <dbReference type="ARBA" id="ARBA00000316"/>
    </source>
</evidence>
<evidence type="ECO:0000256" key="3">
    <source>
        <dbReference type="ARBA" id="ARBA00007880"/>
    </source>
</evidence>
<reference evidence="10" key="1">
    <citation type="journal article" date="2022" name="J Environ Chem Eng">
        <title>Biodegradation of petroleum oil using a constructed nonpathogenic and heavy metal-tolerant bacterial consortium isolated from marine sponges.</title>
        <authorList>
            <person name="Dechsakulwatana C."/>
            <person name="Rungsihiranrut A."/>
            <person name="Muangchinda C."/>
            <person name="Ningthoujam R."/>
            <person name="Klankeo P."/>
            <person name="Pinyakong O."/>
        </authorList>
    </citation>
    <scope>NUCLEOTIDE SEQUENCE [LARGE SCALE GENOMIC DNA]</scope>
    <source>
        <strain evidence="10">MO2-4</strain>
    </source>
</reference>
<dbReference type="SMART" id="SM01005">
    <property type="entry name" value="Ala_racemase_C"/>
    <property type="match status" value="1"/>
</dbReference>